<feature type="transmembrane region" description="Helical" evidence="3">
    <location>
        <begin position="183"/>
        <end position="203"/>
    </location>
</feature>
<evidence type="ECO:0000313" key="5">
    <source>
        <dbReference type="EMBL" id="KAK5579563.1"/>
    </source>
</evidence>
<feature type="compositionally biased region" description="Low complexity" evidence="2">
    <location>
        <begin position="474"/>
        <end position="490"/>
    </location>
</feature>
<protein>
    <recommendedName>
        <fullName evidence="4">Major facilitator superfamily (MFS) profile domain-containing protein</fullName>
    </recommendedName>
</protein>
<reference evidence="5 6" key="1">
    <citation type="submission" date="2023-11" db="EMBL/GenBank/DDBJ databases">
        <title>Dfirmibasis_genome.</title>
        <authorList>
            <person name="Edelbroek B."/>
            <person name="Kjellin J."/>
            <person name="Jerlstrom-Hultqvist J."/>
            <person name="Soderbom F."/>
        </authorList>
    </citation>
    <scope>NUCLEOTIDE SEQUENCE [LARGE SCALE GENOMIC DNA]</scope>
    <source>
        <strain evidence="5 6">TNS-C-14</strain>
    </source>
</reference>
<evidence type="ECO:0000259" key="4">
    <source>
        <dbReference type="PROSITE" id="PS50850"/>
    </source>
</evidence>
<dbReference type="PANTHER" id="PTHR23528">
    <property type="match status" value="1"/>
</dbReference>
<evidence type="ECO:0000313" key="6">
    <source>
        <dbReference type="Proteomes" id="UP001344447"/>
    </source>
</evidence>
<evidence type="ECO:0000256" key="1">
    <source>
        <dbReference type="ARBA" id="ARBA00004141"/>
    </source>
</evidence>
<dbReference type="InterPro" id="IPR036259">
    <property type="entry name" value="MFS_trans_sf"/>
</dbReference>
<sequence>MESTTSETTLTYSSEHTKSSEIISESSSKDSRDNIKIRSNFISSSLFFIKISIWFFGFSVVQGATAAFAIPYQVSILRPNDKTYWNGILPISGMFINLLITPIFGYISDHTKTPFGRRRPYLLVGTMIMIIFLCLEATFDQPYHSIGGFIIVCSGYQLGQGIAGGAFSGIIPDVVHPSQSGIASGWLGVGFSLGLLIGTILFGTLLEVKNVIHTWWLYGAAIAFLGISALITITTMHEDSQDEWSFDGSIISFFKSLHLPSSIYFNFYWVLITRFFNTLGIYMIFSFLLYFATDIIGQTNLMTNSYIIVVLVMCSIPASIAGGYLADFYNTKLLVYISSSIQVMAIALLITISFNPSFAGLLILSGFLGVGYGAYQCVDWALALHSLPNKTIGKDMGIWHISFIAPTVVAPAITGSILQATQITLENGTKVSSQYGYAIVFGISSFWFLLATIFIYPMKISAIPKISRKDQIRNEANQQSQNQHQLQPTNNGADLNNHNNIKENPIIEPV</sequence>
<keyword evidence="3" id="KW-0472">Membrane</keyword>
<dbReference type="InterPro" id="IPR011701">
    <property type="entry name" value="MFS"/>
</dbReference>
<feature type="transmembrane region" description="Helical" evidence="3">
    <location>
        <begin position="305"/>
        <end position="326"/>
    </location>
</feature>
<dbReference type="Gene3D" id="1.20.1250.20">
    <property type="entry name" value="MFS general substrate transporter like domains"/>
    <property type="match status" value="2"/>
</dbReference>
<feature type="transmembrane region" description="Helical" evidence="3">
    <location>
        <begin position="215"/>
        <end position="236"/>
    </location>
</feature>
<keyword evidence="6" id="KW-1185">Reference proteome</keyword>
<keyword evidence="3" id="KW-1133">Transmembrane helix</keyword>
<dbReference type="SUPFAM" id="SSF103473">
    <property type="entry name" value="MFS general substrate transporter"/>
    <property type="match status" value="1"/>
</dbReference>
<comment type="caution">
    <text evidence="5">The sequence shown here is derived from an EMBL/GenBank/DDBJ whole genome shotgun (WGS) entry which is preliminary data.</text>
</comment>
<dbReference type="GO" id="GO:0022857">
    <property type="term" value="F:transmembrane transporter activity"/>
    <property type="evidence" value="ECO:0007669"/>
    <property type="project" value="InterPro"/>
</dbReference>
<dbReference type="Pfam" id="PF07690">
    <property type="entry name" value="MFS_1"/>
    <property type="match status" value="1"/>
</dbReference>
<feature type="transmembrane region" description="Helical" evidence="3">
    <location>
        <begin position="120"/>
        <end position="139"/>
    </location>
</feature>
<evidence type="ECO:0000256" key="3">
    <source>
        <dbReference type="SAM" id="Phobius"/>
    </source>
</evidence>
<keyword evidence="3" id="KW-0812">Transmembrane</keyword>
<feature type="region of interest" description="Disordered" evidence="2">
    <location>
        <begin position="474"/>
        <end position="510"/>
    </location>
</feature>
<feature type="transmembrane region" description="Helical" evidence="3">
    <location>
        <begin position="84"/>
        <end position="108"/>
    </location>
</feature>
<dbReference type="GO" id="GO:0016020">
    <property type="term" value="C:membrane"/>
    <property type="evidence" value="ECO:0007669"/>
    <property type="project" value="UniProtKB-SubCell"/>
</dbReference>
<dbReference type="EMBL" id="JAVFKY010000003">
    <property type="protein sequence ID" value="KAK5579563.1"/>
    <property type="molecule type" value="Genomic_DNA"/>
</dbReference>
<evidence type="ECO:0000256" key="2">
    <source>
        <dbReference type="SAM" id="MobiDB-lite"/>
    </source>
</evidence>
<dbReference type="AlphaFoldDB" id="A0AAN7U1G2"/>
<feature type="transmembrane region" description="Helical" evidence="3">
    <location>
        <begin position="437"/>
        <end position="458"/>
    </location>
</feature>
<gene>
    <name evidence="5" type="ORF">RB653_009247</name>
</gene>
<feature type="domain" description="Major facilitator superfamily (MFS) profile" evidence="4">
    <location>
        <begin position="45"/>
        <end position="463"/>
    </location>
</feature>
<name>A0AAN7U1G2_9MYCE</name>
<feature type="transmembrane region" description="Helical" evidence="3">
    <location>
        <begin position="333"/>
        <end position="352"/>
    </location>
</feature>
<feature type="region of interest" description="Disordered" evidence="2">
    <location>
        <begin position="1"/>
        <end position="25"/>
    </location>
</feature>
<accession>A0AAN7U1G2</accession>
<dbReference type="PROSITE" id="PS50850">
    <property type="entry name" value="MFS"/>
    <property type="match status" value="1"/>
</dbReference>
<feature type="transmembrane region" description="Helical" evidence="3">
    <location>
        <begin position="267"/>
        <end position="293"/>
    </location>
</feature>
<comment type="subcellular location">
    <subcellularLocation>
        <location evidence="1">Membrane</location>
        <topology evidence="1">Multi-pass membrane protein</topology>
    </subcellularLocation>
</comment>
<dbReference type="InterPro" id="IPR020846">
    <property type="entry name" value="MFS_dom"/>
</dbReference>
<feature type="transmembrane region" description="Helical" evidence="3">
    <location>
        <begin position="46"/>
        <end position="72"/>
    </location>
</feature>
<dbReference type="Proteomes" id="UP001344447">
    <property type="component" value="Unassembled WGS sequence"/>
</dbReference>
<proteinExistence type="predicted"/>
<organism evidence="5 6">
    <name type="scientific">Dictyostelium firmibasis</name>
    <dbReference type="NCBI Taxonomy" id="79012"/>
    <lineage>
        <taxon>Eukaryota</taxon>
        <taxon>Amoebozoa</taxon>
        <taxon>Evosea</taxon>
        <taxon>Eumycetozoa</taxon>
        <taxon>Dictyostelia</taxon>
        <taxon>Dictyosteliales</taxon>
        <taxon>Dictyosteliaceae</taxon>
        <taxon>Dictyostelium</taxon>
    </lineage>
</organism>
<dbReference type="PANTHER" id="PTHR23528:SF2">
    <property type="entry name" value="MAJOR FACILITATOR SUPERFAMILY (MFS) PROFILE DOMAIN-CONTAINING PROTEIN"/>
    <property type="match status" value="1"/>
</dbReference>
<feature type="transmembrane region" description="Helical" evidence="3">
    <location>
        <begin position="358"/>
        <end position="375"/>
    </location>
</feature>
<feature type="transmembrane region" description="Helical" evidence="3">
    <location>
        <begin position="396"/>
        <end position="417"/>
    </location>
</feature>